<dbReference type="Proteomes" id="UP001489004">
    <property type="component" value="Unassembled WGS sequence"/>
</dbReference>
<dbReference type="GO" id="GO:0004556">
    <property type="term" value="F:alpha-amylase activity"/>
    <property type="evidence" value="ECO:0007669"/>
    <property type="project" value="UniProtKB-EC"/>
</dbReference>
<evidence type="ECO:0000256" key="6">
    <source>
        <dbReference type="ARBA" id="ARBA00030238"/>
    </source>
</evidence>
<name>A0AAW1P608_9CHLO</name>
<organism evidence="10 11">
    <name type="scientific">[Myrmecia] bisecta</name>
    <dbReference type="NCBI Taxonomy" id="41462"/>
    <lineage>
        <taxon>Eukaryota</taxon>
        <taxon>Viridiplantae</taxon>
        <taxon>Chlorophyta</taxon>
        <taxon>core chlorophytes</taxon>
        <taxon>Trebouxiophyceae</taxon>
        <taxon>Trebouxiales</taxon>
        <taxon>Trebouxiaceae</taxon>
        <taxon>Myrmecia</taxon>
    </lineage>
</organism>
<dbReference type="PANTHER" id="PTHR43447">
    <property type="entry name" value="ALPHA-AMYLASE"/>
    <property type="match status" value="1"/>
</dbReference>
<comment type="similarity">
    <text evidence="2">Belongs to the glycosyl hydrolase 13 family.</text>
</comment>
<keyword evidence="5" id="KW-0326">Glycosidase</keyword>
<dbReference type="EC" id="3.2.1.1" evidence="3"/>
<evidence type="ECO:0000256" key="7">
    <source>
        <dbReference type="SAM" id="MobiDB-lite"/>
    </source>
</evidence>
<proteinExistence type="inferred from homology"/>
<dbReference type="Gene3D" id="2.60.40.1180">
    <property type="entry name" value="Golgi alpha-mannosidase II"/>
    <property type="match status" value="1"/>
</dbReference>
<dbReference type="GO" id="GO:0005975">
    <property type="term" value="P:carbohydrate metabolic process"/>
    <property type="evidence" value="ECO:0007669"/>
    <property type="project" value="InterPro"/>
</dbReference>
<dbReference type="SUPFAM" id="SSF51445">
    <property type="entry name" value="(Trans)glycosidases"/>
    <property type="match status" value="1"/>
</dbReference>
<dbReference type="Pfam" id="PF00128">
    <property type="entry name" value="Alpha-amylase"/>
    <property type="match status" value="1"/>
</dbReference>
<dbReference type="Pfam" id="PF07821">
    <property type="entry name" value="Alpha-amyl_C2"/>
    <property type="match status" value="1"/>
</dbReference>
<evidence type="ECO:0000259" key="9">
    <source>
        <dbReference type="SMART" id="SM00810"/>
    </source>
</evidence>
<protein>
    <recommendedName>
        <fullName evidence="3">alpha-amylase</fullName>
        <ecNumber evidence="3">3.2.1.1</ecNumber>
    </recommendedName>
    <alternativeName>
        <fullName evidence="6">1,4-alpha-D-glucan glucanohydrolase</fullName>
    </alternativeName>
</protein>
<dbReference type="AlphaFoldDB" id="A0AAW1P608"/>
<dbReference type="GO" id="GO:0005509">
    <property type="term" value="F:calcium ion binding"/>
    <property type="evidence" value="ECO:0007669"/>
    <property type="project" value="InterPro"/>
</dbReference>
<evidence type="ECO:0000256" key="5">
    <source>
        <dbReference type="ARBA" id="ARBA00023295"/>
    </source>
</evidence>
<gene>
    <name evidence="10" type="ORF">WJX72_011679</name>
</gene>
<comment type="caution">
    <text evidence="10">The sequence shown here is derived from an EMBL/GenBank/DDBJ whole genome shotgun (WGS) entry which is preliminary data.</text>
</comment>
<dbReference type="SUPFAM" id="SSF51011">
    <property type="entry name" value="Glycosyl hydrolase domain"/>
    <property type="match status" value="1"/>
</dbReference>
<dbReference type="SMART" id="SM00810">
    <property type="entry name" value="Alpha-amyl_C2"/>
    <property type="match status" value="1"/>
</dbReference>
<dbReference type="CDD" id="cd11314">
    <property type="entry name" value="AmyAc_arch_bac_plant_AmyA"/>
    <property type="match status" value="1"/>
</dbReference>
<evidence type="ECO:0000256" key="2">
    <source>
        <dbReference type="ARBA" id="ARBA00008061"/>
    </source>
</evidence>
<evidence type="ECO:0000313" key="11">
    <source>
        <dbReference type="Proteomes" id="UP001489004"/>
    </source>
</evidence>
<dbReference type="InterPro" id="IPR013780">
    <property type="entry name" value="Glyco_hydro_b"/>
</dbReference>
<reference evidence="10 11" key="1">
    <citation type="journal article" date="2024" name="Nat. Commun.">
        <title>Phylogenomics reveals the evolutionary origins of lichenization in chlorophyte algae.</title>
        <authorList>
            <person name="Puginier C."/>
            <person name="Libourel C."/>
            <person name="Otte J."/>
            <person name="Skaloud P."/>
            <person name="Haon M."/>
            <person name="Grisel S."/>
            <person name="Petersen M."/>
            <person name="Berrin J.G."/>
            <person name="Delaux P.M."/>
            <person name="Dal Grande F."/>
            <person name="Keller J."/>
        </authorList>
    </citation>
    <scope>NUCLEOTIDE SEQUENCE [LARGE SCALE GENOMIC DNA]</scope>
    <source>
        <strain evidence="10 11">SAG 2043</strain>
    </source>
</reference>
<evidence type="ECO:0000256" key="3">
    <source>
        <dbReference type="ARBA" id="ARBA00012595"/>
    </source>
</evidence>
<keyword evidence="4" id="KW-0378">Hydrolase</keyword>
<dbReference type="InterPro" id="IPR006047">
    <property type="entry name" value="GH13_cat_dom"/>
</dbReference>
<keyword evidence="11" id="KW-1185">Reference proteome</keyword>
<evidence type="ECO:0000259" key="8">
    <source>
        <dbReference type="SMART" id="SM00642"/>
    </source>
</evidence>
<sequence length="433" mass="48884">MSEGVRSGSLTSVTRKHSAPKEVAEGGPGPAGNGHEVLLQAFNWENSVSKEGYLPRDLENLNSHYGSEAELRTCIRALQEHKLHVVADIVINHRCANTQGETGKWNRFAGRYAWDHSAVCKDNVEFEGTGAPKQGEDFAAAPNIDHTNEVVRRDLKAWLQHLKSDVRFQGWRFDFVKGYPGGYVKEYIEATQPHFAVGEFWDTCEYDKAGELLADQDPHRQRTIDWIDATGGKSAAFDFTTKAVLQEAIAKGEYWRLRDRDGKPPGLIGWWPSRSVTFLDNHDTGSTQNHWPFPQHGLHEGHAYILTHPGTPCLFYDHLWTDGMAQLSLWRRVKHLMSKRPRHNGNSFRLLRPLRLYVMKLIQIRQRHGIGAGSDVCIREAKDTVYAATVDDKIAIKIGPGAWNPNTAKVDVGQKAWLMALSGFHFAVWEAKF</sequence>
<feature type="domain" description="Alpha-amylase C-terminal beta-sheet" evidence="9">
    <location>
        <begin position="366"/>
        <end position="431"/>
    </location>
</feature>
<dbReference type="InterPro" id="IPR012850">
    <property type="entry name" value="A-amylase_bs_C"/>
</dbReference>
<comment type="catalytic activity">
    <reaction evidence="1">
        <text>Endohydrolysis of (1-&gt;4)-alpha-D-glucosidic linkages in polysaccharides containing three or more (1-&gt;4)-alpha-linked D-glucose units.</text>
        <dbReference type="EC" id="3.2.1.1"/>
    </reaction>
</comment>
<feature type="region of interest" description="Disordered" evidence="7">
    <location>
        <begin position="1"/>
        <end position="35"/>
    </location>
</feature>
<dbReference type="SMART" id="SM00642">
    <property type="entry name" value="Aamy"/>
    <property type="match status" value="1"/>
</dbReference>
<dbReference type="EMBL" id="JALJOR010000018">
    <property type="protein sequence ID" value="KAK9804416.1"/>
    <property type="molecule type" value="Genomic_DNA"/>
</dbReference>
<feature type="domain" description="Glycosyl hydrolase family 13 catalytic" evidence="8">
    <location>
        <begin position="36"/>
        <end position="365"/>
    </location>
</feature>
<evidence type="ECO:0000313" key="10">
    <source>
        <dbReference type="EMBL" id="KAK9804416.1"/>
    </source>
</evidence>
<dbReference type="Gene3D" id="3.20.20.80">
    <property type="entry name" value="Glycosidases"/>
    <property type="match status" value="1"/>
</dbReference>
<evidence type="ECO:0000256" key="4">
    <source>
        <dbReference type="ARBA" id="ARBA00022801"/>
    </source>
</evidence>
<dbReference type="InterPro" id="IPR017853">
    <property type="entry name" value="GH"/>
</dbReference>
<evidence type="ECO:0000256" key="1">
    <source>
        <dbReference type="ARBA" id="ARBA00000548"/>
    </source>
</evidence>
<accession>A0AAW1P608</accession>